<organism evidence="12 13">
    <name type="scientific">Solicola gregarius</name>
    <dbReference type="NCBI Taxonomy" id="2908642"/>
    <lineage>
        <taxon>Bacteria</taxon>
        <taxon>Bacillati</taxon>
        <taxon>Actinomycetota</taxon>
        <taxon>Actinomycetes</taxon>
        <taxon>Propionibacteriales</taxon>
        <taxon>Nocardioidaceae</taxon>
        <taxon>Solicola</taxon>
    </lineage>
</organism>
<accession>A0AA46TET6</accession>
<feature type="domain" description="Alpha-D-phosphohexomutase C-terminal" evidence="8">
    <location>
        <begin position="380"/>
        <end position="454"/>
    </location>
</feature>
<evidence type="ECO:0000256" key="6">
    <source>
        <dbReference type="ARBA" id="ARBA00023235"/>
    </source>
</evidence>
<evidence type="ECO:0000256" key="4">
    <source>
        <dbReference type="ARBA" id="ARBA00022723"/>
    </source>
</evidence>
<dbReference type="PRINTS" id="PR00509">
    <property type="entry name" value="PGMPMM"/>
</dbReference>
<comment type="cofactor">
    <cofactor evidence="1">
        <name>Mg(2+)</name>
        <dbReference type="ChEBI" id="CHEBI:18420"/>
    </cofactor>
</comment>
<feature type="domain" description="Alpha-D-phosphohexomutase alpha/beta/alpha" evidence="9">
    <location>
        <begin position="13"/>
        <end position="136"/>
    </location>
</feature>
<keyword evidence="6" id="KW-0413">Isomerase</keyword>
<evidence type="ECO:0000256" key="2">
    <source>
        <dbReference type="ARBA" id="ARBA00010231"/>
    </source>
</evidence>
<gene>
    <name evidence="12" type="primary">manB</name>
    <name evidence="12" type="ORF">L0C25_16005</name>
</gene>
<evidence type="ECO:0000256" key="1">
    <source>
        <dbReference type="ARBA" id="ARBA00001946"/>
    </source>
</evidence>
<evidence type="ECO:0000259" key="10">
    <source>
        <dbReference type="Pfam" id="PF02879"/>
    </source>
</evidence>
<dbReference type="Gene3D" id="3.30.310.50">
    <property type="entry name" value="Alpha-D-phosphohexomutase, C-terminal domain"/>
    <property type="match status" value="1"/>
</dbReference>
<dbReference type="PANTHER" id="PTHR43771">
    <property type="entry name" value="PHOSPHOMANNOMUTASE"/>
    <property type="match status" value="1"/>
</dbReference>
<dbReference type="CDD" id="cd03089">
    <property type="entry name" value="PMM_PGM"/>
    <property type="match status" value="1"/>
</dbReference>
<keyword evidence="3" id="KW-0597">Phosphoprotein</keyword>
<protein>
    <submittedName>
        <fullName evidence="12">Phosphomannomutase/phosphoglucomutase</fullName>
    </submittedName>
</protein>
<dbReference type="InterPro" id="IPR005841">
    <property type="entry name" value="Alpha-D-phosphohexomutase_SF"/>
</dbReference>
<dbReference type="InterPro" id="IPR005844">
    <property type="entry name" value="A-D-PHexomutase_a/b/a-I"/>
</dbReference>
<dbReference type="InterPro" id="IPR005846">
    <property type="entry name" value="A-D-PHexomutase_a/b/a-III"/>
</dbReference>
<dbReference type="Pfam" id="PF02879">
    <property type="entry name" value="PGM_PMM_II"/>
    <property type="match status" value="1"/>
</dbReference>
<keyword evidence="5 7" id="KW-0460">Magnesium</keyword>
<keyword evidence="13" id="KW-1185">Reference proteome</keyword>
<dbReference type="SUPFAM" id="SSF55957">
    <property type="entry name" value="Phosphoglucomutase, C-terminal domain"/>
    <property type="match status" value="1"/>
</dbReference>
<dbReference type="InterPro" id="IPR016055">
    <property type="entry name" value="A-D-PHexomutase_a/b/a-I/II/III"/>
</dbReference>
<dbReference type="EMBL" id="CP094970">
    <property type="protein sequence ID" value="UYM04042.1"/>
    <property type="molecule type" value="Genomic_DNA"/>
</dbReference>
<dbReference type="Gene3D" id="3.40.120.10">
    <property type="entry name" value="Alpha-D-Glucose-1,6-Bisphosphate, subunit A, domain 3"/>
    <property type="match status" value="3"/>
</dbReference>
<sequence>MTPPTSARVDAVLKAYDVRGATPDPLDPELAAAYATAFAEHVDPGAERPIVLGRDLRTSSEPIAAAVADALTAAGWNVVDVGVCSTDLLYFGSGEHDTPGIMITASHNPARDNGMKFCRRGARPIGRDDGLAEVAERAKALLAGETIRIGPRGVRTPTDLSGQYADRLVGLAPVHGRRLRVVVDAANAVAGVTTPVVFELLPVDLVPLYFEPDGTFPHHEPNPLAPENLVDLQAAVRTHGADLGLAFDGDADRCFVVDETGAVVSGSAIACLIASRVLRDHPGATILHNLICSRSVPETITANGGVPVRTPVGHSLIKAEMARTGARFGGEHSGHFYFADFFLADSGMLAALHVLGALASADVPLSELLAPYDLYSASGEVNSTVADPVAAMRRVVDAYDGTDEIEVDRLDGVTVGHPGWWFNVRASNTEPVVRLNVEALDHASMEALRDEVLNLIRRA</sequence>
<evidence type="ECO:0000259" key="9">
    <source>
        <dbReference type="Pfam" id="PF02878"/>
    </source>
</evidence>
<reference evidence="12" key="1">
    <citation type="submission" date="2022-01" db="EMBL/GenBank/DDBJ databases">
        <title>Nocardioidaceae gen. sp. A5X3R13.</title>
        <authorList>
            <person name="Lopez Marin M.A."/>
            <person name="Uhlik O."/>
        </authorList>
    </citation>
    <scope>NUCLEOTIDE SEQUENCE</scope>
    <source>
        <strain evidence="12">A5X3R13</strain>
    </source>
</reference>
<feature type="domain" description="Alpha-D-phosphohexomutase alpha/beta/alpha" evidence="10">
    <location>
        <begin position="164"/>
        <end position="261"/>
    </location>
</feature>
<dbReference type="SUPFAM" id="SSF53738">
    <property type="entry name" value="Phosphoglucomutase, first 3 domains"/>
    <property type="match status" value="3"/>
</dbReference>
<evidence type="ECO:0000259" key="8">
    <source>
        <dbReference type="Pfam" id="PF00408"/>
    </source>
</evidence>
<dbReference type="Pfam" id="PF00408">
    <property type="entry name" value="PGM_PMM_IV"/>
    <property type="match status" value="1"/>
</dbReference>
<dbReference type="InterPro" id="IPR005845">
    <property type="entry name" value="A-D-PHexomutase_a/b/a-II"/>
</dbReference>
<feature type="domain" description="Alpha-D-phosphohexomutase alpha/beta/alpha" evidence="11">
    <location>
        <begin position="266"/>
        <end position="372"/>
    </location>
</feature>
<proteinExistence type="inferred from homology"/>
<evidence type="ECO:0000256" key="7">
    <source>
        <dbReference type="RuleBase" id="RU004326"/>
    </source>
</evidence>
<dbReference type="Pfam" id="PF02878">
    <property type="entry name" value="PGM_PMM_I"/>
    <property type="match status" value="1"/>
</dbReference>
<dbReference type="InterPro" id="IPR016066">
    <property type="entry name" value="A-D-PHexomutase_CS"/>
</dbReference>
<evidence type="ECO:0000256" key="5">
    <source>
        <dbReference type="ARBA" id="ARBA00022842"/>
    </source>
</evidence>
<evidence type="ECO:0000313" key="12">
    <source>
        <dbReference type="EMBL" id="UYM04042.1"/>
    </source>
</evidence>
<evidence type="ECO:0000256" key="3">
    <source>
        <dbReference type="ARBA" id="ARBA00022553"/>
    </source>
</evidence>
<evidence type="ECO:0000313" key="13">
    <source>
        <dbReference type="Proteomes" id="UP001164390"/>
    </source>
</evidence>
<dbReference type="Proteomes" id="UP001164390">
    <property type="component" value="Chromosome"/>
</dbReference>
<dbReference type="KEGG" id="sgrg:L0C25_16005"/>
<dbReference type="PANTHER" id="PTHR43771:SF1">
    <property type="entry name" value="PHOSPHOMANNOMUTASE"/>
    <property type="match status" value="1"/>
</dbReference>
<keyword evidence="4 7" id="KW-0479">Metal-binding</keyword>
<dbReference type="InterPro" id="IPR036900">
    <property type="entry name" value="A-D-PHexomutase_C_sf"/>
</dbReference>
<dbReference type="GO" id="GO:0005975">
    <property type="term" value="P:carbohydrate metabolic process"/>
    <property type="evidence" value="ECO:0007669"/>
    <property type="project" value="InterPro"/>
</dbReference>
<name>A0AA46TET6_9ACTN</name>
<dbReference type="Pfam" id="PF02880">
    <property type="entry name" value="PGM_PMM_III"/>
    <property type="match status" value="1"/>
</dbReference>
<dbReference type="InterPro" id="IPR005843">
    <property type="entry name" value="A-D-PHexomutase_C"/>
</dbReference>
<dbReference type="GO" id="GO:0000287">
    <property type="term" value="F:magnesium ion binding"/>
    <property type="evidence" value="ECO:0007669"/>
    <property type="project" value="InterPro"/>
</dbReference>
<dbReference type="RefSeq" id="WP_271632686.1">
    <property type="nucleotide sequence ID" value="NZ_CP094970.1"/>
</dbReference>
<dbReference type="GO" id="GO:0016868">
    <property type="term" value="F:intramolecular phosphotransferase activity"/>
    <property type="evidence" value="ECO:0007669"/>
    <property type="project" value="InterPro"/>
</dbReference>
<evidence type="ECO:0000259" key="11">
    <source>
        <dbReference type="Pfam" id="PF02880"/>
    </source>
</evidence>
<dbReference type="PROSITE" id="PS00710">
    <property type="entry name" value="PGM_PMM"/>
    <property type="match status" value="1"/>
</dbReference>
<comment type="similarity">
    <text evidence="2 7">Belongs to the phosphohexose mutase family.</text>
</comment>
<dbReference type="AlphaFoldDB" id="A0AA46TET6"/>